<keyword evidence="3" id="KW-0472">Membrane</keyword>
<dbReference type="GO" id="GO:0005886">
    <property type="term" value="C:plasma membrane"/>
    <property type="evidence" value="ECO:0007669"/>
    <property type="project" value="TreeGrafter"/>
</dbReference>
<dbReference type="GO" id="GO:0055130">
    <property type="term" value="P:D-alanine catabolic process"/>
    <property type="evidence" value="ECO:0007669"/>
    <property type="project" value="TreeGrafter"/>
</dbReference>
<protein>
    <submittedName>
        <fullName evidence="5">FAD-binding oxidoreductase</fullName>
    </submittedName>
</protein>
<dbReference type="Gene3D" id="3.30.9.10">
    <property type="entry name" value="D-Amino Acid Oxidase, subunit A, domain 2"/>
    <property type="match status" value="2"/>
</dbReference>
<dbReference type="InterPro" id="IPR006076">
    <property type="entry name" value="FAD-dep_OxRdtase"/>
</dbReference>
<evidence type="ECO:0000313" key="6">
    <source>
        <dbReference type="Proteomes" id="UP000282957"/>
    </source>
</evidence>
<feature type="domain" description="FAD dependent oxidoreductase" evidence="4">
    <location>
        <begin position="19"/>
        <end position="412"/>
    </location>
</feature>
<reference evidence="5 6" key="1">
    <citation type="submission" date="2019-01" db="EMBL/GenBank/DDBJ databases">
        <authorList>
            <person name="Chen W.-M."/>
        </authorList>
    </citation>
    <scope>NUCLEOTIDE SEQUENCE [LARGE SCALE GENOMIC DNA]</scope>
    <source>
        <strain evidence="5 6">CCP-6</strain>
    </source>
</reference>
<dbReference type="AlphaFoldDB" id="A0A437MJ45"/>
<evidence type="ECO:0000313" key="5">
    <source>
        <dbReference type="EMBL" id="RVT97605.1"/>
    </source>
</evidence>
<dbReference type="PANTHER" id="PTHR13847:SF280">
    <property type="entry name" value="D-AMINO ACID DEHYDROGENASE"/>
    <property type="match status" value="1"/>
</dbReference>
<accession>A0A437MJ45</accession>
<organism evidence="5 6">
    <name type="scientific">Rhodovarius crocodyli</name>
    <dbReference type="NCBI Taxonomy" id="1979269"/>
    <lineage>
        <taxon>Bacteria</taxon>
        <taxon>Pseudomonadati</taxon>
        <taxon>Pseudomonadota</taxon>
        <taxon>Alphaproteobacteria</taxon>
        <taxon>Acetobacterales</taxon>
        <taxon>Roseomonadaceae</taxon>
        <taxon>Rhodovarius</taxon>
    </lineage>
</organism>
<keyword evidence="6" id="KW-1185">Reference proteome</keyword>
<dbReference type="SUPFAM" id="SSF51905">
    <property type="entry name" value="FAD/NAD(P)-binding domain"/>
    <property type="match status" value="1"/>
</dbReference>
<proteinExistence type="inferred from homology"/>
<keyword evidence="3" id="KW-0812">Transmembrane</keyword>
<dbReference type="Proteomes" id="UP000282957">
    <property type="component" value="Unassembled WGS sequence"/>
</dbReference>
<evidence type="ECO:0000259" key="4">
    <source>
        <dbReference type="Pfam" id="PF01266"/>
    </source>
</evidence>
<dbReference type="EMBL" id="SACL01000002">
    <property type="protein sequence ID" value="RVT97605.1"/>
    <property type="molecule type" value="Genomic_DNA"/>
</dbReference>
<dbReference type="GO" id="GO:0005737">
    <property type="term" value="C:cytoplasm"/>
    <property type="evidence" value="ECO:0007669"/>
    <property type="project" value="TreeGrafter"/>
</dbReference>
<dbReference type="Pfam" id="PF01266">
    <property type="entry name" value="DAO"/>
    <property type="match status" value="1"/>
</dbReference>
<dbReference type="PANTHER" id="PTHR13847">
    <property type="entry name" value="SARCOSINE DEHYDROGENASE-RELATED"/>
    <property type="match status" value="1"/>
</dbReference>
<feature type="transmembrane region" description="Helical" evidence="3">
    <location>
        <begin position="20"/>
        <end position="37"/>
    </location>
</feature>
<comment type="similarity">
    <text evidence="1">Belongs to the DadA oxidoreductase family.</text>
</comment>
<sequence>MPLMVDRITPTEDMPAQVDVVVIGGGIVGVCAALYAAKRGRTVALVEKGLVGAEQSSRNWGWVRQQNRDVSEIPMATHSLRMWEELQTETNEDLGFRRTGLVYVTRSQADVATWENWAKLAKPFDIDTRMLTAEQAREHSPGSVLPWVGGVYSPTDGRAEPRLACPALARLAMRMGVSVLENCAARGLDLTGGRVSGVVTERGLIRTGSVIAANGAWASMFLHHHGVSLPQATIRATTFRTTAVPGVTEGGLSTPEFTLRRRLDGGFTVGLSGRGRYEVAPRGMRYAREFWPLFKSRWDKMLLRAGTSFFNGPEAWSRWTDDQVSPFEKLRILDTAPEASWVDKALEEIVTAYPSLKGIKAAESWGGAIDWTPDGLPVIAPIAALPGLVLAAGFSGHGFGTGPASGHLAADLALGDAPIVDPYPFRHERLIDGSVAKAPGMI</sequence>
<evidence type="ECO:0000256" key="3">
    <source>
        <dbReference type="SAM" id="Phobius"/>
    </source>
</evidence>
<evidence type="ECO:0000256" key="1">
    <source>
        <dbReference type="ARBA" id="ARBA00009410"/>
    </source>
</evidence>
<comment type="caution">
    <text evidence="5">The sequence shown here is derived from an EMBL/GenBank/DDBJ whole genome shotgun (WGS) entry which is preliminary data.</text>
</comment>
<dbReference type="OrthoDB" id="9787190at2"/>
<evidence type="ECO:0000256" key="2">
    <source>
        <dbReference type="ARBA" id="ARBA00023002"/>
    </source>
</evidence>
<gene>
    <name evidence="5" type="ORF">EOD42_07215</name>
</gene>
<keyword evidence="3" id="KW-1133">Transmembrane helix</keyword>
<dbReference type="RefSeq" id="WP_127786833.1">
    <property type="nucleotide sequence ID" value="NZ_SACL01000002.1"/>
</dbReference>
<dbReference type="GO" id="GO:0008718">
    <property type="term" value="F:D-amino-acid dehydrogenase activity"/>
    <property type="evidence" value="ECO:0007669"/>
    <property type="project" value="TreeGrafter"/>
</dbReference>
<name>A0A437MJ45_9PROT</name>
<dbReference type="InterPro" id="IPR036188">
    <property type="entry name" value="FAD/NAD-bd_sf"/>
</dbReference>
<dbReference type="Gene3D" id="3.50.50.60">
    <property type="entry name" value="FAD/NAD(P)-binding domain"/>
    <property type="match status" value="2"/>
</dbReference>
<keyword evidence="2" id="KW-0560">Oxidoreductase</keyword>